<comment type="subcellular location">
    <subcellularLocation>
        <location evidence="1 7">Cell membrane</location>
        <topology evidence="1 7">Multi-pass membrane protein</topology>
    </subcellularLocation>
</comment>
<keyword evidence="4 7" id="KW-0812">Transmembrane</keyword>
<keyword evidence="2 7" id="KW-0813">Transport</keyword>
<keyword evidence="3" id="KW-1003">Cell membrane</keyword>
<dbReference type="Pfam" id="PF00528">
    <property type="entry name" value="BPD_transp_1"/>
    <property type="match status" value="1"/>
</dbReference>
<dbReference type="AlphaFoldDB" id="A0A0P6XUK2"/>
<dbReference type="PROSITE" id="PS50928">
    <property type="entry name" value="ABC_TM1"/>
    <property type="match status" value="1"/>
</dbReference>
<dbReference type="GO" id="GO:0005886">
    <property type="term" value="C:plasma membrane"/>
    <property type="evidence" value="ECO:0007669"/>
    <property type="project" value="UniProtKB-SubCell"/>
</dbReference>
<comment type="caution">
    <text evidence="9">The sequence shown here is derived from an EMBL/GenBank/DDBJ whole genome shotgun (WGS) entry which is preliminary data.</text>
</comment>
<dbReference type="NCBIfam" id="TIGR01097">
    <property type="entry name" value="PhnE"/>
    <property type="match status" value="1"/>
</dbReference>
<sequence>MVDAFQMAQRPAKQRTGLFFFLIVVFFAFGWQIGQIDLVSFFTKAGDAGPALMRVLWPWQRAISYPEELSVSSAKILSPCGETPYPENVWEDKDRPFLKVNPTCGVPSEQDGEPGTTLTLTGEGFAPGEEGEVWWRDPIGNEFRQRQAGDYVKVMPDADGKFSVEIIFPYRLLPRGAGEKAQEWTIEVRQLAAVGDPEPSVELKLAIEKIIETIFIGMMATLFGIVLALPISFLAARNLMSGSRFSLAVYYITRTILNIIRSIEPLIWAIIAVIVVGLGPFAGILALTLHSLASLAKLYSEAIESIDHGPIEAIQATGANWLQTIMYAVVPQVIPPFVSFTIYRWDINIRMSTIIGFVGGGGIGFLLAQWIRLLDYSAAGIAVWFIAITVAILDYVSAEIRNRFV</sequence>
<evidence type="ECO:0000256" key="5">
    <source>
        <dbReference type="ARBA" id="ARBA00022989"/>
    </source>
</evidence>
<keyword evidence="10" id="KW-1185">Reference proteome</keyword>
<evidence type="ECO:0000256" key="6">
    <source>
        <dbReference type="ARBA" id="ARBA00023136"/>
    </source>
</evidence>
<feature type="transmembrane region" description="Helical" evidence="7">
    <location>
        <begin position="214"/>
        <end position="236"/>
    </location>
</feature>
<dbReference type="InterPro" id="IPR035906">
    <property type="entry name" value="MetI-like_sf"/>
</dbReference>
<feature type="transmembrane region" description="Helical" evidence="7">
    <location>
        <begin position="325"/>
        <end position="345"/>
    </location>
</feature>
<dbReference type="PANTHER" id="PTHR30043">
    <property type="entry name" value="PHOSPHONATES TRANSPORT SYSTEM PERMEASE PROTEIN"/>
    <property type="match status" value="1"/>
</dbReference>
<dbReference type="PANTHER" id="PTHR30043:SF1">
    <property type="entry name" value="ABC TRANSPORT SYSTEM PERMEASE PROTEIN P69"/>
    <property type="match status" value="1"/>
</dbReference>
<dbReference type="EMBL" id="LGCL01000036">
    <property type="protein sequence ID" value="KPL73109.1"/>
    <property type="molecule type" value="Genomic_DNA"/>
</dbReference>
<evidence type="ECO:0000313" key="10">
    <source>
        <dbReference type="Proteomes" id="UP000050417"/>
    </source>
</evidence>
<evidence type="ECO:0000256" key="4">
    <source>
        <dbReference type="ARBA" id="ARBA00022692"/>
    </source>
</evidence>
<dbReference type="Gene3D" id="1.10.3720.10">
    <property type="entry name" value="MetI-like"/>
    <property type="match status" value="1"/>
</dbReference>
<keyword evidence="6 7" id="KW-0472">Membrane</keyword>
<feature type="transmembrane region" description="Helical" evidence="7">
    <location>
        <begin position="377"/>
        <end position="396"/>
    </location>
</feature>
<comment type="similarity">
    <text evidence="7">Belongs to the binding-protein-dependent transport system permease family.</text>
</comment>
<dbReference type="STRING" id="1134406.ADN00_15050"/>
<keyword evidence="5 7" id="KW-1133">Transmembrane helix</keyword>
<gene>
    <name evidence="9" type="ORF">ADN00_15050</name>
</gene>
<organism evidence="9 10">
    <name type="scientific">Ornatilinea apprima</name>
    <dbReference type="NCBI Taxonomy" id="1134406"/>
    <lineage>
        <taxon>Bacteria</taxon>
        <taxon>Bacillati</taxon>
        <taxon>Chloroflexota</taxon>
        <taxon>Anaerolineae</taxon>
        <taxon>Anaerolineales</taxon>
        <taxon>Anaerolineaceae</taxon>
        <taxon>Ornatilinea</taxon>
    </lineage>
</organism>
<dbReference type="InterPro" id="IPR005769">
    <property type="entry name" value="PhnE/PtxC"/>
</dbReference>
<dbReference type="InterPro" id="IPR000515">
    <property type="entry name" value="MetI-like"/>
</dbReference>
<dbReference type="PATRIC" id="fig|1134406.4.peg.1875"/>
<reference evidence="9 10" key="1">
    <citation type="submission" date="2015-07" db="EMBL/GenBank/DDBJ databases">
        <title>Genome sequence of Ornatilinea apprima DSM 23815.</title>
        <authorList>
            <person name="Hemp J."/>
            <person name="Ward L.M."/>
            <person name="Pace L.A."/>
            <person name="Fischer W.W."/>
        </authorList>
    </citation>
    <scope>NUCLEOTIDE SEQUENCE [LARGE SCALE GENOMIC DNA]</scope>
    <source>
        <strain evidence="9 10">P3M-1</strain>
    </source>
</reference>
<dbReference type="CDD" id="cd06261">
    <property type="entry name" value="TM_PBP2"/>
    <property type="match status" value="1"/>
</dbReference>
<evidence type="ECO:0000313" key="9">
    <source>
        <dbReference type="EMBL" id="KPL73109.1"/>
    </source>
</evidence>
<evidence type="ECO:0000256" key="7">
    <source>
        <dbReference type="RuleBase" id="RU363032"/>
    </source>
</evidence>
<evidence type="ECO:0000256" key="2">
    <source>
        <dbReference type="ARBA" id="ARBA00022448"/>
    </source>
</evidence>
<name>A0A0P6XUK2_9CHLR</name>
<protein>
    <recommendedName>
        <fullName evidence="8">ABC transmembrane type-1 domain-containing protein</fullName>
    </recommendedName>
</protein>
<evidence type="ECO:0000256" key="1">
    <source>
        <dbReference type="ARBA" id="ARBA00004651"/>
    </source>
</evidence>
<dbReference type="GO" id="GO:0015416">
    <property type="term" value="F:ABC-type phosphonate transporter activity"/>
    <property type="evidence" value="ECO:0007669"/>
    <property type="project" value="InterPro"/>
</dbReference>
<feature type="transmembrane region" description="Helical" evidence="7">
    <location>
        <begin position="266"/>
        <end position="289"/>
    </location>
</feature>
<dbReference type="SUPFAM" id="SSF161098">
    <property type="entry name" value="MetI-like"/>
    <property type="match status" value="1"/>
</dbReference>
<feature type="domain" description="ABC transmembrane type-1" evidence="8">
    <location>
        <begin position="210"/>
        <end position="397"/>
    </location>
</feature>
<feature type="transmembrane region" description="Helical" evidence="7">
    <location>
        <begin position="352"/>
        <end position="371"/>
    </location>
</feature>
<accession>A0A0P6XUK2</accession>
<proteinExistence type="inferred from homology"/>
<feature type="transmembrane region" description="Helical" evidence="7">
    <location>
        <begin position="16"/>
        <end position="34"/>
    </location>
</feature>
<evidence type="ECO:0000256" key="3">
    <source>
        <dbReference type="ARBA" id="ARBA00022475"/>
    </source>
</evidence>
<evidence type="ECO:0000259" key="8">
    <source>
        <dbReference type="PROSITE" id="PS50928"/>
    </source>
</evidence>
<dbReference type="Proteomes" id="UP000050417">
    <property type="component" value="Unassembled WGS sequence"/>
</dbReference>